<proteinExistence type="predicted"/>
<dbReference type="EMBL" id="JABTEG010000004">
    <property type="protein sequence ID" value="KAG4305133.1"/>
    <property type="molecule type" value="Genomic_DNA"/>
</dbReference>
<organism evidence="1 2">
    <name type="scientific">Pneumocystis oryctolagi</name>
    <dbReference type="NCBI Taxonomy" id="42067"/>
    <lineage>
        <taxon>Eukaryota</taxon>
        <taxon>Fungi</taxon>
        <taxon>Dikarya</taxon>
        <taxon>Ascomycota</taxon>
        <taxon>Taphrinomycotina</taxon>
        <taxon>Pneumocystomycetes</taxon>
        <taxon>Pneumocystaceae</taxon>
        <taxon>Pneumocystis</taxon>
    </lineage>
</organism>
<protein>
    <submittedName>
        <fullName evidence="1">Uncharacterized protein</fullName>
    </submittedName>
</protein>
<comment type="caution">
    <text evidence="1">The sequence shown here is derived from an EMBL/GenBank/DDBJ whole genome shotgun (WGS) entry which is preliminary data.</text>
</comment>
<gene>
    <name evidence="1" type="ORF">PORY_001303</name>
</gene>
<keyword evidence="2" id="KW-1185">Reference proteome</keyword>
<evidence type="ECO:0000313" key="2">
    <source>
        <dbReference type="Proteomes" id="UP000768646"/>
    </source>
</evidence>
<accession>A0ACB7CDV0</accession>
<dbReference type="Proteomes" id="UP000768646">
    <property type="component" value="Unassembled WGS sequence"/>
</dbReference>
<reference evidence="1 2" key="1">
    <citation type="journal article" date="2021" name="Commun. Biol.">
        <title>Genomic insights into the host specific adaptation of the Pneumocystis genus.</title>
        <authorList>
            <person name="Cisse O.H."/>
            <person name="Ma L."/>
            <person name="Dekker J.P."/>
            <person name="Khil P.P."/>
            <person name="Youn J.-H."/>
            <person name="Brenchley J.M."/>
            <person name="Blair R."/>
            <person name="Pahar B."/>
            <person name="Chabe M."/>
            <person name="Van Rompay K.K.A."/>
            <person name="Keesler R."/>
            <person name="Sukura A."/>
            <person name="Hirsch V."/>
            <person name="Kutty G."/>
            <person name="Liu Y."/>
            <person name="Peng L."/>
            <person name="Chen J."/>
            <person name="Song J."/>
            <person name="Weissenbacher-Lang C."/>
            <person name="Xu J."/>
            <person name="Upham N.S."/>
            <person name="Stajich J.E."/>
            <person name="Cuomo C.A."/>
            <person name="Cushion M.T."/>
            <person name="Kovacs J.A."/>
        </authorList>
    </citation>
    <scope>NUCLEOTIDE SEQUENCE [LARGE SCALE GENOMIC DNA]</scope>
    <source>
        <strain evidence="1 2">RABM</strain>
    </source>
</reference>
<name>A0ACB7CDV0_9ASCO</name>
<evidence type="ECO:0000313" key="1">
    <source>
        <dbReference type="EMBL" id="KAG4305133.1"/>
    </source>
</evidence>
<sequence length="147" mass="17031">MTLKNEDEMPDDTLSHEQIWDDSELIAAWEATVNEYKTYHSQANKDNLETQEILTASSPSSMKKYTNTESLKENISESHSDETFQETESKNDSKKIVDEFAEPPSIAPPLHIFDHDQTLRNLLMSWYYAGYYTGYYMGQDSVRNEKS</sequence>